<organism evidence="2 3">
    <name type="scientific">Monodon monoceros</name>
    <name type="common">Narwhal</name>
    <name type="synonym">Ceratodon monodon</name>
    <dbReference type="NCBI Taxonomy" id="40151"/>
    <lineage>
        <taxon>Eukaryota</taxon>
        <taxon>Metazoa</taxon>
        <taxon>Chordata</taxon>
        <taxon>Craniata</taxon>
        <taxon>Vertebrata</taxon>
        <taxon>Euteleostomi</taxon>
        <taxon>Mammalia</taxon>
        <taxon>Eutheria</taxon>
        <taxon>Laurasiatheria</taxon>
        <taxon>Artiodactyla</taxon>
        <taxon>Whippomorpha</taxon>
        <taxon>Cetacea</taxon>
        <taxon>Odontoceti</taxon>
        <taxon>Monodontidae</taxon>
        <taxon>Monodon</taxon>
    </lineage>
</organism>
<feature type="compositionally biased region" description="Acidic residues" evidence="1">
    <location>
        <begin position="1247"/>
        <end position="1256"/>
    </location>
</feature>
<feature type="region of interest" description="Disordered" evidence="1">
    <location>
        <begin position="320"/>
        <end position="345"/>
    </location>
</feature>
<evidence type="ECO:0000313" key="2">
    <source>
        <dbReference type="EMBL" id="TKC34535.1"/>
    </source>
</evidence>
<dbReference type="PANTHER" id="PTHR21696:SF2">
    <property type="entry name" value="PROTEIN UNC-79 HOMOLOG"/>
    <property type="match status" value="1"/>
</dbReference>
<feature type="region of interest" description="Disordered" evidence="1">
    <location>
        <begin position="1085"/>
        <end position="1316"/>
    </location>
</feature>
<dbReference type="EMBL" id="RWIC01001832">
    <property type="protein sequence ID" value="TKC34535.1"/>
    <property type="molecule type" value="Genomic_DNA"/>
</dbReference>
<dbReference type="Proteomes" id="UP000308365">
    <property type="component" value="Unassembled WGS sequence"/>
</dbReference>
<feature type="compositionally biased region" description="Acidic residues" evidence="1">
    <location>
        <begin position="1133"/>
        <end position="1143"/>
    </location>
</feature>
<dbReference type="InterPro" id="IPR024855">
    <property type="entry name" value="UNC79"/>
</dbReference>
<feature type="compositionally biased region" description="Basic and acidic residues" evidence="1">
    <location>
        <begin position="331"/>
        <end position="345"/>
    </location>
</feature>
<sequence length="2173" mass="242860">VGGYWDKSCSTVTQLKEGLNRILCLIPYNVISQSVWECIMPEWLEAIRTEVPDNQLKEFREVLSKMFDIELCPLPFSMEEMFGFISCRFTGYPSSVQEQALLWLHVLSELDIMVPLQLLISMFSDGVNSVKELANQRKSRVSELAGNLAARRVSVASDPGRRVQHNMLSPFHSPFQSPFRSPMRSPFRSPFKNFGHQGGRTIDFDCEDDEMNLNCFILMFDLLLKQMELQDDGITMGLEHSLSKDIISIINNVFQAPWGGSHTCQKEEKAIECNLCQSSILCYQLACELLERLAPKEESRLVEPTDSLEDSLLSSRPEFIIGPEGEDEENPATKHEENPGNRTEPMEHAAIKNDTERKFCYQQLPVTLRLIYTIFQEMAKFEEPDILFNMLNCLKILCLHGECLYSARKDHPQFLAYIQDHMLIASLWRVVKSEFSQLSSLAVPLLLHALSLPHGADIFWTIINGNFNSKDWKMRFEAVEKVAVICRFLDIHSVTKNHLLKYSLAHAFCCFLTAVEDVNPAVATRAGLLLDTIKRPALQGLCLCLDFQFDTVVKDRPTILSKLLLLHFLKQDIPALSWEFFVNRFETLSLEAQLHLDCNKEFPFPTTITAVRTNVANLSDAALWKIKRARFARNRQKSVRSLRDSVKGPAESKRALSLPETLTSKIPVRLTRHEQSAPALGGTPEQMPGQQSPENDNTIKDLLPEDAGIDHQTVHQLITVLMKFMAKDESSAESDISSAKAFNTVKRHLYVLLGYDQQEGCFMIAPQKMRLSTCFNAFIAGIAQVMDYNINLGKHLLPLVVQVLKYCSCPQLRHYFQQPPRCSLWSLKPHIRQMWLKALLVILYKQYPYRDCDISKVLLHLIHITANTLNAQYHSCKPHAAAGPLYSDNSNVSRYSEKEKEEDSVFDESDIHDTPTGPCNKESQTFFARLKRIGGSKMVKYQPVEMNVQRSEIELAEYRETGALQDNILHCVREESIQKKKLRSLKQKSLDIGNADSLLFTLDEHRRKSCIDRCDIDKPPAQAAYFMQRQHDHGRSRQNSATRSDNAEIPENPALEGFQEARRPVIPEVRLNCMETFEVKVDSPIKPAPKEDLDLIDLSSDSTSGPEKHSPLSTSDSDSLVFEPLPPLRIVESDEEETMDQGDDGTSGKDAASSPSIRNRPSVLSLSTTPLVQVSVEDCSKDFSSKDSGNNQSAGDRDSPLIALEDPTDSEELSKPEELQGCSCGSPLTLKQKRDLLQKTLALPEMSLDDNPEPSTEEGKPGGLMPSSGAKTVLLKVPEDSENPMEIEKPDASAESDAEQNPGRKAEEEGAEESEFKIQIVPRQRKQRKIAVSAIQREYLDISFNILDKLGDQKDPDPTTKGLSTLEMPRECSSAPTLEAGVPETSSHSSISTQYRQMKRGSLGALTMSQLMKRQLEHQSSAPHNISNWDTGATKSSLLSAPSIVSMFVPAPEEFTDEQPTVMTDKCHDCGAILEEYDEETLGLAIVVLSTFIHLSPDLAAPLLLDIMQSVGRFFLDSLCFLSLVNASMMLPGNAAGVAKQFLRCIFHQLAPNGIFPQLFQSTIKDGTFLRTLATSLMDFNELSSVAVLSQLLEGLNNKKNLPAGGAMIRCLENMATFMEALPMDSPSSLWAIVSNQFQTFFAKLPCVLPLKCSLDSSLRIMICLLKIPSTNATRSLLEPFSKLLSFVIQNAIFTLAYLVEVCGLCYRAFTKERDKFYLSRSVVLELLQALKLKSPLPDTNLLLLVQTFSATPIRTASPQFDGDHACLADLPKFTMLFQYESEMNQKEELSGLNFICADAGTKLAESTILSEQTIASVPGSETITSVRAKVQAVTQSARPAVSFCVFQCGTAAMECVRQYINDVLDFMADMHTLTKLKSHMKTCSQPLHEDTFGGHLKVGLAQIAAMEISRGNHRDNKAVIRYLPWLYHPPSAMQQGPKEFIECVSHIRLLSWLLLGSLTHNAVCPNASFPCLPIPLDAGSHIADHLIVILIGFPEQSKTSVLHMCSLFHAFIFAQLWTVYCEQSAVATNVQSQNEFSFTAILTALEFWSRVTPSILQLMAHNKVVSSQMSFPSWTESQKPLSVLTLHVFLKTSVVTVHKWIGEFLCYNNKASNTDGAINETAAPSEETVEKGSIKMENRPKPKSSAAGNEGSRNRLSSGVNCSVVRIREIDT</sequence>
<evidence type="ECO:0008006" key="4">
    <source>
        <dbReference type="Google" id="ProtNLM"/>
    </source>
</evidence>
<feature type="region of interest" description="Disordered" evidence="1">
    <location>
        <begin position="677"/>
        <end position="701"/>
    </location>
</feature>
<dbReference type="PANTHER" id="PTHR21696">
    <property type="entry name" value="PROTEIN UNC-79 HOMOLOG"/>
    <property type="match status" value="1"/>
</dbReference>
<evidence type="ECO:0000256" key="1">
    <source>
        <dbReference type="SAM" id="MobiDB-lite"/>
    </source>
</evidence>
<feature type="region of interest" description="Disordered" evidence="1">
    <location>
        <begin position="2117"/>
        <end position="2159"/>
    </location>
</feature>
<comment type="caution">
    <text evidence="2">The sequence shown here is derived from an EMBL/GenBank/DDBJ whole genome shotgun (WGS) entry which is preliminary data.</text>
</comment>
<dbReference type="Pfam" id="PF14776">
    <property type="entry name" value="UNC-79"/>
    <property type="match status" value="1"/>
</dbReference>
<name>A0A4U1EEH0_MONMO</name>
<gene>
    <name evidence="2" type="ORF">EI555_004154</name>
</gene>
<feature type="region of interest" description="Disordered" evidence="1">
    <location>
        <begin position="1029"/>
        <end position="1060"/>
    </location>
</feature>
<feature type="compositionally biased region" description="Polar residues" evidence="1">
    <location>
        <begin position="1153"/>
        <end position="1172"/>
    </location>
</feature>
<accession>A0A4U1EEH0</accession>
<feature type="region of interest" description="Disordered" evidence="1">
    <location>
        <begin position="1370"/>
        <end position="1395"/>
    </location>
</feature>
<feature type="compositionally biased region" description="Polar residues" evidence="1">
    <location>
        <begin position="1384"/>
        <end position="1395"/>
    </location>
</feature>
<evidence type="ECO:0000313" key="3">
    <source>
        <dbReference type="Proteomes" id="UP000308365"/>
    </source>
</evidence>
<protein>
    <recommendedName>
        <fullName evidence="4">Unc-79 homolog, NALCN channel complex subunit</fullName>
    </recommendedName>
</protein>
<feature type="compositionally biased region" description="Basic and acidic residues" evidence="1">
    <location>
        <begin position="2129"/>
        <end position="2141"/>
    </location>
</feature>
<reference evidence="3" key="1">
    <citation type="journal article" date="2019" name="IScience">
        <title>Narwhal Genome Reveals Long-Term Low Genetic Diversity despite Current Large Abundance Size.</title>
        <authorList>
            <person name="Westbury M.V."/>
            <person name="Petersen B."/>
            <person name="Garde E."/>
            <person name="Heide-Jorgensen M.P."/>
            <person name="Lorenzen E.D."/>
        </authorList>
    </citation>
    <scope>NUCLEOTIDE SEQUENCE [LARGE SCALE GENOMIC DNA]</scope>
</reference>
<feature type="non-terminal residue" evidence="2">
    <location>
        <position position="1"/>
    </location>
</feature>
<proteinExistence type="predicted"/>